<dbReference type="RefSeq" id="WP_226954393.1">
    <property type="nucleotide sequence ID" value="NZ_JACDXW010000004.1"/>
</dbReference>
<name>A0ABS8CDB8_9BURK</name>
<keyword evidence="2" id="KW-1185">Reference proteome</keyword>
<sequence>MPFIARPLLRLISLSASTWVLGLAMLAMACRVVLPAGYMPGASGELQWLTLCSGAGQTRVVAIALFNAHNDTGQDDSAAQPLHCVFAAQLAAQALPPHTAWVFAEPSLYGVAWAPGESAVASFTRKIGSPLGARAPPMVV</sequence>
<reference evidence="1 2" key="1">
    <citation type="submission" date="2020-07" db="EMBL/GenBank/DDBJ databases">
        <title>Pusillimonas sp. nov., isolated from poultry manure in Taiwan.</title>
        <authorList>
            <person name="Lin S.-Y."/>
            <person name="Tang Y.-S."/>
            <person name="Young C.-C."/>
        </authorList>
    </citation>
    <scope>NUCLEOTIDE SEQUENCE [LARGE SCALE GENOMIC DNA]</scope>
    <source>
        <strain evidence="1 2">CC-YST705</strain>
    </source>
</reference>
<evidence type="ECO:0000313" key="2">
    <source>
        <dbReference type="Proteomes" id="UP000776983"/>
    </source>
</evidence>
<evidence type="ECO:0000313" key="1">
    <source>
        <dbReference type="EMBL" id="MCB5364036.1"/>
    </source>
</evidence>
<dbReference type="Proteomes" id="UP000776983">
    <property type="component" value="Unassembled WGS sequence"/>
</dbReference>
<evidence type="ECO:0008006" key="3">
    <source>
        <dbReference type="Google" id="ProtNLM"/>
    </source>
</evidence>
<dbReference type="EMBL" id="JACDXW010000004">
    <property type="protein sequence ID" value="MCB5364036.1"/>
    <property type="molecule type" value="Genomic_DNA"/>
</dbReference>
<protein>
    <recommendedName>
        <fullName evidence="3">DUF2946 domain-containing protein</fullName>
    </recommendedName>
</protein>
<accession>A0ABS8CDB8</accession>
<dbReference type="PROSITE" id="PS51257">
    <property type="entry name" value="PROKAR_LIPOPROTEIN"/>
    <property type="match status" value="1"/>
</dbReference>
<comment type="caution">
    <text evidence="1">The sequence shown here is derived from an EMBL/GenBank/DDBJ whole genome shotgun (WGS) entry which is preliminary data.</text>
</comment>
<organism evidence="1 2">
    <name type="scientific">Mesopusillimonas faecipullorum</name>
    <dbReference type="NCBI Taxonomy" id="2755040"/>
    <lineage>
        <taxon>Bacteria</taxon>
        <taxon>Pseudomonadati</taxon>
        <taxon>Pseudomonadota</taxon>
        <taxon>Betaproteobacteria</taxon>
        <taxon>Burkholderiales</taxon>
        <taxon>Alcaligenaceae</taxon>
        <taxon>Mesopusillimonas</taxon>
    </lineage>
</organism>
<gene>
    <name evidence="1" type="ORF">H0484_09785</name>
</gene>
<proteinExistence type="predicted"/>